<proteinExistence type="predicted"/>
<dbReference type="InterPro" id="IPR036779">
    <property type="entry name" value="LysM_dom_sf"/>
</dbReference>
<dbReference type="InterPro" id="IPR018392">
    <property type="entry name" value="LysM"/>
</dbReference>
<dbReference type="PANTHER" id="PTHR34700">
    <property type="entry name" value="POTASSIUM BINDING PROTEIN KBP"/>
    <property type="match status" value="1"/>
</dbReference>
<organism evidence="3 4">
    <name type="scientific">Ornithinimicrobium pekingense</name>
    <dbReference type="NCBI Taxonomy" id="384677"/>
    <lineage>
        <taxon>Bacteria</taxon>
        <taxon>Bacillati</taxon>
        <taxon>Actinomycetota</taxon>
        <taxon>Actinomycetes</taxon>
        <taxon>Micrococcales</taxon>
        <taxon>Ornithinimicrobiaceae</taxon>
        <taxon>Ornithinimicrobium</taxon>
    </lineage>
</organism>
<dbReference type="CDD" id="cd00118">
    <property type="entry name" value="LysM"/>
    <property type="match status" value="1"/>
</dbReference>
<evidence type="ECO:0000256" key="1">
    <source>
        <dbReference type="SAM" id="MobiDB-lite"/>
    </source>
</evidence>
<protein>
    <recommendedName>
        <fullName evidence="2">LysM domain-containing protein</fullName>
    </recommendedName>
</protein>
<dbReference type="InterPro" id="IPR052196">
    <property type="entry name" value="Bact_Kbp"/>
</dbReference>
<feature type="compositionally biased region" description="Low complexity" evidence="1">
    <location>
        <begin position="27"/>
        <end position="57"/>
    </location>
</feature>
<dbReference type="Gene3D" id="3.10.350.10">
    <property type="entry name" value="LysM domain"/>
    <property type="match status" value="1"/>
</dbReference>
<dbReference type="PANTHER" id="PTHR34700:SF4">
    <property type="entry name" value="PHAGE-LIKE ELEMENT PBSX PROTEIN XKDP"/>
    <property type="match status" value="1"/>
</dbReference>
<evidence type="ECO:0000259" key="2">
    <source>
        <dbReference type="PROSITE" id="PS51782"/>
    </source>
</evidence>
<dbReference type="EMBL" id="BMLB01000002">
    <property type="protein sequence ID" value="GGK64929.1"/>
    <property type="molecule type" value="Genomic_DNA"/>
</dbReference>
<feature type="region of interest" description="Disordered" evidence="1">
    <location>
        <begin position="13"/>
        <end position="84"/>
    </location>
</feature>
<dbReference type="SUPFAM" id="SSF54106">
    <property type="entry name" value="LysM domain"/>
    <property type="match status" value="1"/>
</dbReference>
<dbReference type="SMART" id="SM00257">
    <property type="entry name" value="LysM"/>
    <property type="match status" value="1"/>
</dbReference>
<sequence>MGFFDKVRDVLTTSDAERARTAQGRDAAGTSEAQAAGHAAAQATEAAPQASGEQDGPAGAGADAGSGSTASQPTTYRTHTVRHGDTLAGIAEHHGVDAAAMAELNRIDNPDLIYPGQVLRVPPA</sequence>
<accession>A0ABQ2F6N4</accession>
<dbReference type="PROSITE" id="PS51782">
    <property type="entry name" value="LYSM"/>
    <property type="match status" value="1"/>
</dbReference>
<name>A0ABQ2F6N4_9MICO</name>
<dbReference type="RefSeq" id="WP_084617102.1">
    <property type="nucleotide sequence ID" value="NZ_BMLB01000002.1"/>
</dbReference>
<gene>
    <name evidence="3" type="ORF">GCM10011509_11600</name>
</gene>
<reference evidence="4" key="1">
    <citation type="journal article" date="2019" name="Int. J. Syst. Evol. Microbiol.">
        <title>The Global Catalogue of Microorganisms (GCM) 10K type strain sequencing project: providing services to taxonomists for standard genome sequencing and annotation.</title>
        <authorList>
            <consortium name="The Broad Institute Genomics Platform"/>
            <consortium name="The Broad Institute Genome Sequencing Center for Infectious Disease"/>
            <person name="Wu L."/>
            <person name="Ma J."/>
        </authorList>
    </citation>
    <scope>NUCLEOTIDE SEQUENCE [LARGE SCALE GENOMIC DNA]</scope>
    <source>
        <strain evidence="4">CGMCC 1.5362</strain>
    </source>
</reference>
<dbReference type="Proteomes" id="UP000662111">
    <property type="component" value="Unassembled WGS sequence"/>
</dbReference>
<keyword evidence="4" id="KW-1185">Reference proteome</keyword>
<feature type="domain" description="LysM" evidence="2">
    <location>
        <begin position="77"/>
        <end position="121"/>
    </location>
</feature>
<dbReference type="Pfam" id="PF01476">
    <property type="entry name" value="LysM"/>
    <property type="match status" value="1"/>
</dbReference>
<evidence type="ECO:0000313" key="3">
    <source>
        <dbReference type="EMBL" id="GGK64929.1"/>
    </source>
</evidence>
<evidence type="ECO:0000313" key="4">
    <source>
        <dbReference type="Proteomes" id="UP000662111"/>
    </source>
</evidence>
<comment type="caution">
    <text evidence="3">The sequence shown here is derived from an EMBL/GenBank/DDBJ whole genome shotgun (WGS) entry which is preliminary data.</text>
</comment>